<dbReference type="AlphaFoldDB" id="A0A923MI67"/>
<dbReference type="RefSeq" id="WP_187014763.1">
    <property type="nucleotide sequence ID" value="NZ_JACOQI010000007.1"/>
</dbReference>
<evidence type="ECO:0000313" key="2">
    <source>
        <dbReference type="Proteomes" id="UP000620327"/>
    </source>
</evidence>
<keyword evidence="2" id="KW-1185">Reference proteome</keyword>
<dbReference type="Pfam" id="PF03592">
    <property type="entry name" value="Terminase_2"/>
    <property type="match status" value="1"/>
</dbReference>
<dbReference type="Proteomes" id="UP000620327">
    <property type="component" value="Unassembled WGS sequence"/>
</dbReference>
<dbReference type="GO" id="GO:0051276">
    <property type="term" value="P:chromosome organization"/>
    <property type="evidence" value="ECO:0007669"/>
    <property type="project" value="InterPro"/>
</dbReference>
<accession>A0A923MI67</accession>
<comment type="caution">
    <text evidence="1">The sequence shown here is derived from an EMBL/GenBank/DDBJ whole genome shotgun (WGS) entry which is preliminary data.</text>
</comment>
<organism evidence="1 2">
    <name type="scientific">Dysosmobacter segnis</name>
    <dbReference type="NCBI Taxonomy" id="2763042"/>
    <lineage>
        <taxon>Bacteria</taxon>
        <taxon>Bacillati</taxon>
        <taxon>Bacillota</taxon>
        <taxon>Clostridia</taxon>
        <taxon>Eubacteriales</taxon>
        <taxon>Oscillospiraceae</taxon>
        <taxon>Dysosmobacter</taxon>
    </lineage>
</organism>
<dbReference type="EMBL" id="JACOQI010000007">
    <property type="protein sequence ID" value="MBC5770515.1"/>
    <property type="molecule type" value="Genomic_DNA"/>
</dbReference>
<sequence>MEKKQEDGRFCRAYLRTMDPEQAAAEIGRRDGYAMLGQKGTQQKLERMRCDAAAQLKREDVLRQLARLAFGRVDDAVTLALRRGETEPEGLELSAVSELRVTEKGVEVKLVDRVRALETLWKLLEASEPQQADPLLQALAALPGETGDWNEK</sequence>
<evidence type="ECO:0000313" key="1">
    <source>
        <dbReference type="EMBL" id="MBC5770515.1"/>
    </source>
</evidence>
<dbReference type="InterPro" id="IPR005335">
    <property type="entry name" value="Terminase_ssu"/>
</dbReference>
<reference evidence="1" key="1">
    <citation type="submission" date="2020-08" db="EMBL/GenBank/DDBJ databases">
        <title>Genome public.</title>
        <authorList>
            <person name="Liu C."/>
            <person name="Sun Q."/>
        </authorList>
    </citation>
    <scope>NUCLEOTIDE SEQUENCE</scope>
    <source>
        <strain evidence="1">BX15</strain>
    </source>
</reference>
<protein>
    <submittedName>
        <fullName evidence="1">Terminase small subunit</fullName>
    </submittedName>
</protein>
<proteinExistence type="predicted"/>
<name>A0A923MI67_9FIRM</name>
<gene>
    <name evidence="1" type="ORF">H8Z83_09305</name>
</gene>